<name>A0A4P9VM97_9GAMM</name>
<proteinExistence type="predicted"/>
<protein>
    <recommendedName>
        <fullName evidence="4">HEAT repeat domain-containing protein</fullName>
    </recommendedName>
</protein>
<dbReference type="EMBL" id="NDXW01000001">
    <property type="protein sequence ID" value="RDH44508.1"/>
    <property type="molecule type" value="Genomic_DNA"/>
</dbReference>
<organism evidence="2 3">
    <name type="scientific">Zooshikella ganghwensis</name>
    <dbReference type="NCBI Taxonomy" id="202772"/>
    <lineage>
        <taxon>Bacteria</taxon>
        <taxon>Pseudomonadati</taxon>
        <taxon>Pseudomonadota</taxon>
        <taxon>Gammaproteobacteria</taxon>
        <taxon>Oceanospirillales</taxon>
        <taxon>Zooshikellaceae</taxon>
        <taxon>Zooshikella</taxon>
    </lineage>
</organism>
<dbReference type="Proteomes" id="UP000257039">
    <property type="component" value="Unassembled WGS sequence"/>
</dbReference>
<feature type="transmembrane region" description="Helical" evidence="1">
    <location>
        <begin position="7"/>
        <end position="28"/>
    </location>
</feature>
<comment type="caution">
    <text evidence="2">The sequence shown here is derived from an EMBL/GenBank/DDBJ whole genome shotgun (WGS) entry which is preliminary data.</text>
</comment>
<keyword evidence="1" id="KW-0812">Transmembrane</keyword>
<dbReference type="SUPFAM" id="SSF48431">
    <property type="entry name" value="Lipovitellin-phosvitin complex, superhelical domain"/>
    <property type="match status" value="1"/>
</dbReference>
<keyword evidence="1" id="KW-0472">Membrane</keyword>
<evidence type="ECO:0000313" key="3">
    <source>
        <dbReference type="Proteomes" id="UP000257039"/>
    </source>
</evidence>
<gene>
    <name evidence="2" type="ORF">B9G39_14280</name>
</gene>
<dbReference type="AlphaFoldDB" id="A0A4P9VM97"/>
<dbReference type="RefSeq" id="WP_094787646.1">
    <property type="nucleotide sequence ID" value="NZ_NDXW01000001.1"/>
</dbReference>
<keyword evidence="3" id="KW-1185">Reference proteome</keyword>
<evidence type="ECO:0000256" key="1">
    <source>
        <dbReference type="SAM" id="Phobius"/>
    </source>
</evidence>
<sequence length="556" mass="61971">MSKIHRTLFFSIVTLLGGMLAGLLYFAAMNTVTPNSLPKTDSSSLVNESNNKIENTANDKQQKLAYQVTINSNMTNASNEATSTVIRFNLALKQSNPDSKSSTPLLGRIDQITTSSPAAAMSALPESLSFTAKYQDGYFHDIDLLQLPEGHPLFMIKTVLQHLSYNQHKPLQLQLADGTYTFQYTRQKLQVKREAVLIKHITTQTDTYRIISESDQWNLILQTSLHPQSLKYDTFRQINYNDQVINIDQSITVDPIPFPLVFDDTPTLFAHNANKDYTLVTSTSHKQPTIESNAELMNALTAFTNAPDLYAISAIGQYAAQHAGLSLVEDILLNTSQDDAIKSAIIFALEQSGVPEANNILSAIILNEAIDEKNRLRAITSIAKLGDVTSDLALDTLQQMSHIDNKTIADTAILNVGILGDHAEHLADNVTDFLNKKLHQDNSNNRYITLLAINNLNTSTLNQQIMPFLTSGHYEERMVAARILAKNEQYQTKLFDHLLVENNPSVAGEIIDAYLSQKKAPSLSKEYQSKLIRRMNTTTITPLRDKYEVLLNATNE</sequence>
<keyword evidence="1" id="KW-1133">Transmembrane helix</keyword>
<dbReference type="InterPro" id="IPR011989">
    <property type="entry name" value="ARM-like"/>
</dbReference>
<reference evidence="2 3" key="1">
    <citation type="submission" date="2017-04" db="EMBL/GenBank/DDBJ databases">
        <title>Draft genome sequence of Zooshikella ganghwensis VG4 isolated from Red Sea sediments.</title>
        <authorList>
            <person name="Rehman Z."/>
            <person name="Alam I."/>
            <person name="Kamau A."/>
            <person name="Bajic V."/>
            <person name="Leiknes T."/>
        </authorList>
    </citation>
    <scope>NUCLEOTIDE SEQUENCE [LARGE SCALE GENOMIC DNA]</scope>
    <source>
        <strain evidence="2 3">VG4</strain>
    </source>
</reference>
<evidence type="ECO:0008006" key="4">
    <source>
        <dbReference type="Google" id="ProtNLM"/>
    </source>
</evidence>
<accession>A0A4P9VM97</accession>
<dbReference type="InterPro" id="IPR011030">
    <property type="entry name" value="Lipovitellin_superhlx_dom"/>
</dbReference>
<evidence type="ECO:0000313" key="2">
    <source>
        <dbReference type="EMBL" id="RDH44508.1"/>
    </source>
</evidence>
<dbReference type="Gene3D" id="1.25.10.10">
    <property type="entry name" value="Leucine-rich Repeat Variant"/>
    <property type="match status" value="1"/>
</dbReference>